<dbReference type="KEGG" id="tad:TRIADDRAFT_26042"/>
<dbReference type="PROSITE" id="PS00086">
    <property type="entry name" value="CYTOCHROME_P450"/>
    <property type="match status" value="1"/>
</dbReference>
<evidence type="ECO:0000256" key="4">
    <source>
        <dbReference type="ARBA" id="ARBA00022617"/>
    </source>
</evidence>
<evidence type="ECO:0000256" key="2">
    <source>
        <dbReference type="ARBA" id="ARBA00004406"/>
    </source>
</evidence>
<keyword evidence="4 10" id="KW-0349">Heme</keyword>
<feature type="transmembrane region" description="Helical" evidence="12">
    <location>
        <begin position="15"/>
        <end position="35"/>
    </location>
</feature>
<dbReference type="GO" id="GO:0005506">
    <property type="term" value="F:iron ion binding"/>
    <property type="evidence" value="ECO:0007669"/>
    <property type="project" value="InterPro"/>
</dbReference>
<dbReference type="OrthoDB" id="2789670at2759"/>
<dbReference type="CDD" id="cd11055">
    <property type="entry name" value="CYP3A-like"/>
    <property type="match status" value="1"/>
</dbReference>
<evidence type="ECO:0000256" key="1">
    <source>
        <dbReference type="ARBA" id="ARBA00004174"/>
    </source>
</evidence>
<dbReference type="PANTHER" id="PTHR24302:SF15">
    <property type="entry name" value="FATTY-ACID PEROXYGENASE"/>
    <property type="match status" value="1"/>
</dbReference>
<keyword evidence="12" id="KW-0472">Membrane</keyword>
<dbReference type="GeneID" id="6753511"/>
<comment type="function">
    <text evidence="9">Cytochromes P450 are a group of heme-thiolate monooxygenases. They oxidize a variety of structurally unrelated compounds, including steroids, fatty acids, and xenobiotics.</text>
</comment>
<dbReference type="GO" id="GO:0005789">
    <property type="term" value="C:endoplasmic reticulum membrane"/>
    <property type="evidence" value="ECO:0007669"/>
    <property type="project" value="UniProtKB-SubCell"/>
</dbReference>
<dbReference type="OMA" id="IRPLNCY"/>
<evidence type="ECO:0000256" key="11">
    <source>
        <dbReference type="RuleBase" id="RU000461"/>
    </source>
</evidence>
<protein>
    <recommendedName>
        <fullName evidence="15">Cytochrome P450</fullName>
    </recommendedName>
</protein>
<keyword evidence="12" id="KW-0812">Transmembrane</keyword>
<dbReference type="FunCoup" id="B3RXE7">
    <property type="interactions" value="90"/>
</dbReference>
<keyword evidence="5 10" id="KW-0479">Metal-binding</keyword>
<evidence type="ECO:0000256" key="3">
    <source>
        <dbReference type="ARBA" id="ARBA00010617"/>
    </source>
</evidence>
<evidence type="ECO:0008006" key="15">
    <source>
        <dbReference type="Google" id="ProtNLM"/>
    </source>
</evidence>
<dbReference type="HOGENOM" id="CLU_001570_5_2_1"/>
<dbReference type="PRINTS" id="PR00463">
    <property type="entry name" value="EP450I"/>
</dbReference>
<dbReference type="Pfam" id="PF00067">
    <property type="entry name" value="p450"/>
    <property type="match status" value="1"/>
</dbReference>
<dbReference type="Gene3D" id="1.10.630.10">
    <property type="entry name" value="Cytochrome P450"/>
    <property type="match status" value="1"/>
</dbReference>
<sequence length="503" mass="56509">MVVEIANFLCLPQSILGKICLIFLCIAACILWYVYTSLIAPYCRLKRLGIDVPKPKLIVGNVTDFGPGNGHIAQLKRLQMYGNIYGTLFFKVPAIWFNDPEMLRTVMVKEFSNFSNRYSLTKSLGPFSNSLQELKDDDWKRVRTILTTTFSSAKLKSIMPIIDNASDDLIQSCDDAIAKGLPIDFWRQSGKFSMSVILATVFGIEIESQEQEEKLTEAAATLFRSLPGLLQFLIIFMPSLFRILEPILGGKITYSMDYLTKTVKSVIKERRKSMVAGIPCRRDILQQMIEAGDNDKLSDDEIVSQAFVFLIAGYETTANTIAFASYLIATNPEIQRKLHDEIDSNCPDTTSVNYDTLNNLPYLEMTISETLRLYPAGYMAHRDVRKDTTINGIRIPKGIMAVIPIYAVHHNPQIWPNPEKFIPERFTPEEKIKHHPMAFIPFGGGPRNCIGTRLALLEVRAALVAILQNFQLLTVNETETPLQITAGSTLSPANGILLGLKRR</sequence>
<evidence type="ECO:0000313" key="14">
    <source>
        <dbReference type="Proteomes" id="UP000009022"/>
    </source>
</evidence>
<proteinExistence type="inferred from homology"/>
<evidence type="ECO:0000256" key="12">
    <source>
        <dbReference type="SAM" id="Phobius"/>
    </source>
</evidence>
<evidence type="ECO:0000256" key="5">
    <source>
        <dbReference type="ARBA" id="ARBA00022723"/>
    </source>
</evidence>
<dbReference type="PRINTS" id="PR00385">
    <property type="entry name" value="P450"/>
</dbReference>
<keyword evidence="7 11" id="KW-0560">Oxidoreductase</keyword>
<organism evidence="13 14">
    <name type="scientific">Trichoplax adhaerens</name>
    <name type="common">Trichoplax reptans</name>
    <dbReference type="NCBI Taxonomy" id="10228"/>
    <lineage>
        <taxon>Eukaryota</taxon>
        <taxon>Metazoa</taxon>
        <taxon>Placozoa</taxon>
        <taxon>Uniplacotomia</taxon>
        <taxon>Trichoplacea</taxon>
        <taxon>Trichoplacidae</taxon>
        <taxon>Trichoplax</taxon>
    </lineage>
</organism>
<dbReference type="InterPro" id="IPR002401">
    <property type="entry name" value="Cyt_P450_E_grp-I"/>
</dbReference>
<reference evidence="13 14" key="1">
    <citation type="journal article" date="2008" name="Nature">
        <title>The Trichoplax genome and the nature of placozoans.</title>
        <authorList>
            <person name="Srivastava M."/>
            <person name="Begovic E."/>
            <person name="Chapman J."/>
            <person name="Putnam N.H."/>
            <person name="Hellsten U."/>
            <person name="Kawashima T."/>
            <person name="Kuo A."/>
            <person name="Mitros T."/>
            <person name="Salamov A."/>
            <person name="Carpenter M.L."/>
            <person name="Signorovitch A.Y."/>
            <person name="Moreno M.A."/>
            <person name="Kamm K."/>
            <person name="Grimwood J."/>
            <person name="Schmutz J."/>
            <person name="Shapiro H."/>
            <person name="Grigoriev I.V."/>
            <person name="Buss L.W."/>
            <person name="Schierwater B."/>
            <person name="Dellaporta S.L."/>
            <person name="Rokhsar D.S."/>
        </authorList>
    </citation>
    <scope>NUCLEOTIDE SEQUENCE [LARGE SCALE GENOMIC DNA]</scope>
    <source>
        <strain evidence="13 14">Grell-BS-1999</strain>
    </source>
</reference>
<keyword evidence="6" id="KW-0492">Microsome</keyword>
<dbReference type="eggNOG" id="KOG0158">
    <property type="taxonomic scope" value="Eukaryota"/>
</dbReference>
<evidence type="ECO:0000256" key="10">
    <source>
        <dbReference type="PIRSR" id="PIRSR602401-1"/>
    </source>
</evidence>
<evidence type="ECO:0000256" key="6">
    <source>
        <dbReference type="ARBA" id="ARBA00022848"/>
    </source>
</evidence>
<dbReference type="InterPro" id="IPR036396">
    <property type="entry name" value="Cyt_P450_sf"/>
</dbReference>
<keyword evidence="6" id="KW-0256">Endoplasmic reticulum</keyword>
<evidence type="ECO:0000256" key="8">
    <source>
        <dbReference type="ARBA" id="ARBA00023004"/>
    </source>
</evidence>
<keyword evidence="14" id="KW-1185">Reference proteome</keyword>
<dbReference type="GO" id="GO:0020037">
    <property type="term" value="F:heme binding"/>
    <property type="evidence" value="ECO:0007669"/>
    <property type="project" value="InterPro"/>
</dbReference>
<dbReference type="CTD" id="6753511"/>
<evidence type="ECO:0000256" key="9">
    <source>
        <dbReference type="ARBA" id="ARBA00043906"/>
    </source>
</evidence>
<comment type="similarity">
    <text evidence="3 11">Belongs to the cytochrome P450 family.</text>
</comment>
<dbReference type="InterPro" id="IPR050705">
    <property type="entry name" value="Cytochrome_P450_3A"/>
</dbReference>
<evidence type="ECO:0000313" key="13">
    <source>
        <dbReference type="EMBL" id="EDV24853.1"/>
    </source>
</evidence>
<gene>
    <name evidence="13" type="ORF">TRIADDRAFT_26042</name>
</gene>
<keyword evidence="8 10" id="KW-0408">Iron</keyword>
<dbReference type="GO" id="GO:0016705">
    <property type="term" value="F:oxidoreductase activity, acting on paired donors, with incorporation or reduction of molecular oxygen"/>
    <property type="evidence" value="ECO:0007669"/>
    <property type="project" value="InterPro"/>
</dbReference>
<dbReference type="RefSeq" id="XP_002112743.1">
    <property type="nucleotide sequence ID" value="XM_002112707.1"/>
</dbReference>
<dbReference type="InParanoid" id="B3RXE7"/>
<keyword evidence="11" id="KW-0503">Monooxygenase</keyword>
<comment type="cofactor">
    <cofactor evidence="10">
        <name>heme</name>
        <dbReference type="ChEBI" id="CHEBI:30413"/>
    </cofactor>
</comment>
<name>B3RXE7_TRIAD</name>
<dbReference type="GO" id="GO:0004497">
    <property type="term" value="F:monooxygenase activity"/>
    <property type="evidence" value="ECO:0007669"/>
    <property type="project" value="UniProtKB-KW"/>
</dbReference>
<dbReference type="InterPro" id="IPR017972">
    <property type="entry name" value="Cyt_P450_CS"/>
</dbReference>
<dbReference type="AlphaFoldDB" id="B3RXE7"/>
<dbReference type="SUPFAM" id="SSF48264">
    <property type="entry name" value="Cytochrome P450"/>
    <property type="match status" value="1"/>
</dbReference>
<dbReference type="InterPro" id="IPR001128">
    <property type="entry name" value="Cyt_P450"/>
</dbReference>
<dbReference type="Proteomes" id="UP000009022">
    <property type="component" value="Unassembled WGS sequence"/>
</dbReference>
<accession>B3RXE7</accession>
<dbReference type="PhylomeDB" id="B3RXE7"/>
<dbReference type="FunFam" id="1.10.630.10:FF:000042">
    <property type="entry name" value="Cytochrome P450"/>
    <property type="match status" value="1"/>
</dbReference>
<comment type="subcellular location">
    <subcellularLocation>
        <location evidence="2">Endoplasmic reticulum membrane</location>
        <topology evidence="2">Peripheral membrane protein</topology>
    </subcellularLocation>
    <subcellularLocation>
        <location evidence="1">Microsome membrane</location>
        <topology evidence="1">Peripheral membrane protein</topology>
    </subcellularLocation>
</comment>
<keyword evidence="12" id="KW-1133">Transmembrane helix</keyword>
<feature type="binding site" description="axial binding residue" evidence="10">
    <location>
        <position position="449"/>
    </location>
    <ligand>
        <name>heme</name>
        <dbReference type="ChEBI" id="CHEBI:30413"/>
    </ligand>
    <ligandPart>
        <name>Fe</name>
        <dbReference type="ChEBI" id="CHEBI:18248"/>
    </ligandPart>
</feature>
<evidence type="ECO:0000256" key="7">
    <source>
        <dbReference type="ARBA" id="ARBA00023002"/>
    </source>
</evidence>
<dbReference type="PANTHER" id="PTHR24302">
    <property type="entry name" value="CYTOCHROME P450 FAMILY 3"/>
    <property type="match status" value="1"/>
</dbReference>
<dbReference type="EMBL" id="DS985245">
    <property type="protein sequence ID" value="EDV24853.1"/>
    <property type="molecule type" value="Genomic_DNA"/>
</dbReference>